<evidence type="ECO:0000259" key="3">
    <source>
        <dbReference type="Pfam" id="PF20419"/>
    </source>
</evidence>
<evidence type="ECO:0000256" key="2">
    <source>
        <dbReference type="ARBA" id="ARBA00022729"/>
    </source>
</evidence>
<proteinExistence type="inferred from homology"/>
<evidence type="ECO:0000313" key="7">
    <source>
        <dbReference type="Proteomes" id="UP000321917"/>
    </source>
</evidence>
<evidence type="ECO:0000313" key="5">
    <source>
        <dbReference type="EMBL" id="TWX64045.1"/>
    </source>
</evidence>
<dbReference type="Pfam" id="PF11999">
    <property type="entry name" value="Ice_binding"/>
    <property type="match status" value="1"/>
</dbReference>
<dbReference type="SUPFAM" id="SSF51161">
    <property type="entry name" value="Trimeric LpxA-like enzymes"/>
    <property type="match status" value="1"/>
</dbReference>
<dbReference type="OrthoDB" id="9790247at2"/>
<keyword evidence="2" id="KW-0732">Signal</keyword>
<dbReference type="Gene3D" id="2.160.10.10">
    <property type="entry name" value="Hexapeptide repeat proteins"/>
    <property type="match status" value="1"/>
</dbReference>
<evidence type="ECO:0000313" key="6">
    <source>
        <dbReference type="Proteomes" id="UP000321525"/>
    </source>
</evidence>
<dbReference type="InterPro" id="IPR011004">
    <property type="entry name" value="Trimer_LpxA-like_sf"/>
</dbReference>
<comment type="caution">
    <text evidence="5">The sequence shown here is derived from an EMBL/GenBank/DDBJ whole genome shotgun (WGS) entry which is preliminary data.</text>
</comment>
<dbReference type="InterPro" id="IPR021884">
    <property type="entry name" value="Ice-bd_prot"/>
</dbReference>
<dbReference type="InterPro" id="IPR046524">
    <property type="entry name" value="DUF6701"/>
</dbReference>
<evidence type="ECO:0000256" key="1">
    <source>
        <dbReference type="ARBA" id="ARBA00005445"/>
    </source>
</evidence>
<dbReference type="Proteomes" id="UP000321525">
    <property type="component" value="Unassembled WGS sequence"/>
</dbReference>
<dbReference type="Proteomes" id="UP000321917">
    <property type="component" value="Unassembled WGS sequence"/>
</dbReference>
<reference evidence="5 7" key="1">
    <citation type="submission" date="2019-07" db="EMBL/GenBank/DDBJ databases">
        <title>Genomes of sea-ice associated Colwellia species.</title>
        <authorList>
            <person name="Bowman J.P."/>
        </authorList>
    </citation>
    <scope>NUCLEOTIDE SEQUENCE [LARGE SCALE GENOMIC DNA]</scope>
    <source>
        <strain evidence="4 6">ACAM 607</strain>
        <strain evidence="5 7">IC036</strain>
    </source>
</reference>
<dbReference type="Pfam" id="PF20419">
    <property type="entry name" value="DUF6701"/>
    <property type="match status" value="1"/>
</dbReference>
<keyword evidence="6" id="KW-1185">Reference proteome</keyword>
<accession>A0A5C6Q544</accession>
<gene>
    <name evidence="4" type="ORF">ESZ26_00625</name>
    <name evidence="5" type="ORF">ESZ27_15135</name>
</gene>
<evidence type="ECO:0000313" key="4">
    <source>
        <dbReference type="EMBL" id="TWX62854.1"/>
    </source>
</evidence>
<protein>
    <submittedName>
        <fullName evidence="5">DUF3494 domain-containing protein</fullName>
    </submittedName>
</protein>
<dbReference type="EMBL" id="VOLQ01000035">
    <property type="protein sequence ID" value="TWX64045.1"/>
    <property type="molecule type" value="Genomic_DNA"/>
</dbReference>
<organism evidence="5 7">
    <name type="scientific">Colwellia hornerae</name>
    <dbReference type="NCBI Taxonomy" id="89402"/>
    <lineage>
        <taxon>Bacteria</taxon>
        <taxon>Pseudomonadati</taxon>
        <taxon>Pseudomonadota</taxon>
        <taxon>Gammaproteobacteria</taxon>
        <taxon>Alteromonadales</taxon>
        <taxon>Colwelliaceae</taxon>
        <taxon>Colwellia</taxon>
    </lineage>
</organism>
<dbReference type="EMBL" id="VOLR01000001">
    <property type="protein sequence ID" value="TWX62854.1"/>
    <property type="molecule type" value="Genomic_DNA"/>
</dbReference>
<comment type="similarity">
    <text evidence="1">Belongs to the ice-binding protein family.</text>
</comment>
<name>A0A5C6Q544_9GAMM</name>
<feature type="domain" description="DUF6701" evidence="3">
    <location>
        <begin position="1063"/>
        <end position="1674"/>
    </location>
</feature>
<sequence length="1676" mass="176173">MFINKWLYWVTFDHYHLKTANYKTDFMKHTQQCLIILMLFVCTNVQAALPPKLAPPLDSLIIYSGAAITMGASSIVNGNIQVEAAATIGASSTVGGYIVAGAAVTLDASVQVAGYIEARDSGTIGANSTVGGHLTTGDAATLGATTIDGNIMIGGDLTAGAAILVGANAVILGNLRSGAAASANIGADAIVGGSATAGSALTLGTDVNVSGHAQAGTGAIALDVNAAVSGNARAGTSVTLAAGASVSGTITEQSIEKFANAPKDPVDNQTPQLEQMQADLAAIAAPAENQLPTSMTVSRTLTKGVFHTTALTTTAGITLTFDGENEDGHWLINSDSFIAFGASTIMILKNVTPNSTITWNAGSYTSTGESVKMIGTFFAGSYILTGASTTLKSVGDACGGLFTATGAVTLGASNIIGTLGCTVQPIEPLQCIAIAVSDKITIESSANIYQWNGNSAISTNSTASKKIKVKDSSTVHTDVLVGSGGNTTTVIEITGSGSITGSQSVQSSNEIIPSSIIAPNVGGNFGDVTYKNVSVTISNSFEADDLKITGNAIVYISGDVTLVTKKFKIEDTGQLILNQGASLKIYADKGFEFKDTAQANNGGDPANLMFYGTNKDIKIEDDSRVYARVETVNSKLEVKDEAQFRGGFKGREFKVKDSASVYADYNACDIPPPLTPIPMVAGKVTLNNTVDNPTFTHVCFDTPFEEVPIVFSLPTTANNSDRLALRIRNVTTDGFDIAQVESPEDANPNPPAGNLPQTVDFLAIAAGDYNLDGGAKMRVNTLQTLKFQGRQIAGASWQTVSTADLGFSQSPAIITSIQTMNNETNPFSISNPFLSTTVDKVSNTKFQIALERGETNSGTLNTPEIIGYIAISAGFNGQLTNSISYESFKTSNNVTGINSCRLFNLTDNYTDNPLVIASQNSRNGSDGGWLKRCSISTSSVGFSIVEDADRDNDNYHTNELAGGLALGGTFEDFTNTCANVKYYKIEHDGQGLTCESETVTIKACTDESCSNLSTEPVTLDFIANGTVINSPTFSESTTVSFDHTVVETLTFSLANATIPATSPFVCDDNSSNSCDMAFADAGFRFLSGTANNATIPNQIAGSVFNEVLKIQAVKNTNGVCSGLFIDNKNIALSQENVDPGGSSGLSFNVDNENIAKHSNVTPILLDFDADSMAIIPTPIYHDAGKIRLHANYDIDGITLSGSSNSFWVSPANLIISAKSGAINLNGASATATTTHPAGENFTLTVTAYNAASPAVITPNYSPGQIALKLTRTGPTLTDSVNGNLSYGASGTLATNTSAVFQDVTLNNFLLGSSTYNAAQYSEVGLVNLDVQDSNYGNASTIIPAEAINIGRFIPHHFSQTVADNGYFIATCNTGTTFAYSGQKDEATSSIGAISYLTNPVLAITAYNKQGNVTQNYFQDSQGSANDYMKLIANNVNITTPTLDQLARGINGNRIALTATMHPGTLSQVDLTQLPSVVALPKGVLHYRLSDDDHYFYNRSANALVAPFTSDIDFATTTIIDADSVNVTTTVDASPTGVEIRFGRLLLENSFGPETSDIKQPMKVQHFDGSAFITSLNNHCTGYNDNNISLTDISLDPTLTNAQGGTGNFIAGKTRDIELAAPGADNRGKIGVSYDAYEWLEYDWNNDGLYNNNPTAVATFGIFRGNDRIISWREVFN</sequence>